<sequence>MNKSAGVLLGIVVAIGAISAGGAWYTGTKIEGVVNASLADANQQLQAALVGHKGTASLELVSLERHVFSSTAHYRLKGEGEMFGEEPVELLFVDHIEHGPLPFSRLVSLKWLPVMATSHYELEKTPLTEKWFAAAKDVSPLKGVVNIGYDNSTNGTLEMLPLETALDDKSSLKFSGLKLDVAASAQAQKVKADGYMDSLKLITVSEDQAPVQVELNGLTLASNLTKSTYGYYTGENTVSLSNSQTTFGPKQSVLGLKSFEMKNQTEESGTSASGRADYKVGEVSLNGKAVGSAQMAMSLKNLDIPATMSLMQIYQSKLQPYEQLAAEAAEAGQPVPELKLTDAEETQLKTGLEQLLAAGPQVALENLSFKTTNGESRANLVLDLTKPQSIELPTDQLIRQLIALLDINVQVSKPMLVDVFTVQSQIDGQTDAKLIADQATATADMFGSMAVGSQLAKLDGSNIVSKLHYANNQVEFNGQKMTVEEFVGFVMSKFAGAGEVQ</sequence>
<dbReference type="EMBL" id="FNKJ01000004">
    <property type="protein sequence ID" value="SDR44622.1"/>
    <property type="molecule type" value="Genomic_DNA"/>
</dbReference>
<evidence type="ECO:0000313" key="1">
    <source>
        <dbReference type="EMBL" id="SDR44622.1"/>
    </source>
</evidence>
<keyword evidence="2" id="KW-1185">Reference proteome</keyword>
<gene>
    <name evidence="1" type="ORF">SAMN04490195_5691</name>
</gene>
<dbReference type="InterPro" id="IPR010352">
    <property type="entry name" value="DUF945"/>
</dbReference>
<dbReference type="Pfam" id="PF06097">
    <property type="entry name" value="DUF945"/>
    <property type="match status" value="1"/>
</dbReference>
<evidence type="ECO:0000313" key="2">
    <source>
        <dbReference type="Proteomes" id="UP000199570"/>
    </source>
</evidence>
<proteinExistence type="predicted"/>
<dbReference type="AlphaFoldDB" id="A0A1H1J3T5"/>
<accession>A0A1H1J3T5</accession>
<reference evidence="2" key="1">
    <citation type="submission" date="2016-10" db="EMBL/GenBank/DDBJ databases">
        <authorList>
            <person name="Varghese N."/>
            <person name="Submissions S."/>
        </authorList>
    </citation>
    <scope>NUCLEOTIDE SEQUENCE [LARGE SCALE GENOMIC DNA]</scope>
    <source>
        <strain evidence="2">BS3775</strain>
    </source>
</reference>
<dbReference type="OrthoDB" id="5444681at2"/>
<protein>
    <submittedName>
        <fullName evidence="1">Uncharacterized conserved protein YdgA, DUF945 family</fullName>
    </submittedName>
</protein>
<dbReference type="Proteomes" id="UP000199570">
    <property type="component" value="Unassembled WGS sequence"/>
</dbReference>
<organism evidence="1 2">
    <name type="scientific">Pseudomonas moorei</name>
    <dbReference type="NCBI Taxonomy" id="395599"/>
    <lineage>
        <taxon>Bacteria</taxon>
        <taxon>Pseudomonadati</taxon>
        <taxon>Pseudomonadota</taxon>
        <taxon>Gammaproteobacteria</taxon>
        <taxon>Pseudomonadales</taxon>
        <taxon>Pseudomonadaceae</taxon>
        <taxon>Pseudomonas</taxon>
    </lineage>
</organism>
<name>A0A1H1J3T5_9PSED</name>
<dbReference type="RefSeq" id="WP_090327735.1">
    <property type="nucleotide sequence ID" value="NZ_FNKJ01000004.1"/>
</dbReference>